<dbReference type="InParanoid" id="S2K7B1"/>
<dbReference type="VEuPathDB" id="FungiDB:HMPREF1544_05074"/>
<dbReference type="Pfam" id="PF12937">
    <property type="entry name" value="F-box-like"/>
    <property type="match status" value="1"/>
</dbReference>
<dbReference type="OrthoDB" id="2278418at2759"/>
<reference evidence="3" key="1">
    <citation type="submission" date="2013-05" db="EMBL/GenBank/DDBJ databases">
        <title>The Genome sequence of Mucor circinelloides f. circinelloides 1006PhL.</title>
        <authorList>
            <consortium name="The Broad Institute Genomics Platform"/>
            <person name="Cuomo C."/>
            <person name="Earl A."/>
            <person name="Findley K."/>
            <person name="Lee S.C."/>
            <person name="Walker B."/>
            <person name="Young S."/>
            <person name="Zeng Q."/>
            <person name="Gargeya S."/>
            <person name="Fitzgerald M."/>
            <person name="Haas B."/>
            <person name="Abouelleil A."/>
            <person name="Allen A.W."/>
            <person name="Alvarado L."/>
            <person name="Arachchi H.M."/>
            <person name="Berlin A.M."/>
            <person name="Chapman S.B."/>
            <person name="Gainer-Dewar J."/>
            <person name="Goldberg J."/>
            <person name="Griggs A."/>
            <person name="Gujja S."/>
            <person name="Hansen M."/>
            <person name="Howarth C."/>
            <person name="Imamovic A."/>
            <person name="Ireland A."/>
            <person name="Larimer J."/>
            <person name="McCowan C."/>
            <person name="Murphy C."/>
            <person name="Pearson M."/>
            <person name="Poon T.W."/>
            <person name="Priest M."/>
            <person name="Roberts A."/>
            <person name="Saif S."/>
            <person name="Shea T."/>
            <person name="Sisk P."/>
            <person name="Sykes S."/>
            <person name="Wortman J."/>
            <person name="Nusbaum C."/>
            <person name="Birren B."/>
        </authorList>
    </citation>
    <scope>NUCLEOTIDE SEQUENCE [LARGE SCALE GENOMIC DNA]</scope>
    <source>
        <strain evidence="3">1006PhL</strain>
    </source>
</reference>
<dbReference type="OMA" id="TECAFIM"/>
<dbReference type="Gene3D" id="1.20.1280.50">
    <property type="match status" value="1"/>
</dbReference>
<organism evidence="2 3">
    <name type="scientific">Mucor circinelloides f. circinelloides (strain 1006PhL)</name>
    <name type="common">Mucormycosis agent</name>
    <name type="synonym">Calyptromyces circinelloides</name>
    <dbReference type="NCBI Taxonomy" id="1220926"/>
    <lineage>
        <taxon>Eukaryota</taxon>
        <taxon>Fungi</taxon>
        <taxon>Fungi incertae sedis</taxon>
        <taxon>Mucoromycota</taxon>
        <taxon>Mucoromycotina</taxon>
        <taxon>Mucoromycetes</taxon>
        <taxon>Mucorales</taxon>
        <taxon>Mucorineae</taxon>
        <taxon>Mucoraceae</taxon>
        <taxon>Mucor</taxon>
    </lineage>
</organism>
<dbReference type="AlphaFoldDB" id="S2K7B1"/>
<accession>S2K7B1</accession>
<evidence type="ECO:0000313" key="3">
    <source>
        <dbReference type="Proteomes" id="UP000014254"/>
    </source>
</evidence>
<protein>
    <recommendedName>
        <fullName evidence="1">F-box domain-containing protein</fullName>
    </recommendedName>
</protein>
<gene>
    <name evidence="2" type="ORF">HMPREF1544_05074</name>
</gene>
<dbReference type="Proteomes" id="UP000014254">
    <property type="component" value="Unassembled WGS sequence"/>
</dbReference>
<dbReference type="InterPro" id="IPR036047">
    <property type="entry name" value="F-box-like_dom_sf"/>
</dbReference>
<evidence type="ECO:0000313" key="2">
    <source>
        <dbReference type="EMBL" id="EPB88130.1"/>
    </source>
</evidence>
<name>S2K7B1_MUCC1</name>
<sequence>MWSHLPQELQIKIFGLIDSIAQLAECRLVCKCWYHQADSTLLGQHIILENDKDIIQLYTFLNGDPVRGSLVKNVTLLGPHFHDYLLGELVCLIFTPTLEKFKGRLEGCGSNILFEINLNALTDVSNFDRLTILPTPQKFTFMYFNTLVKFKESLQSMALYLNDLHQDLEQQRYIMERLQGFKALVMLDLKIKINNVTDAEQILQHFTRLEWLRLEIYTECAFIMSEKRTQEWTTNSVAVVESLKSLEVKGCIFGDVFEYLCYKYASIHTIKLDYSEHMRGLLFTTDFERIVNRLMEMASRAEIDATFYLPDYVGTERLTPLLNRIGGTKHLTYDAKRKLIIWTTDNNPKEEST</sequence>
<dbReference type="InterPro" id="IPR001810">
    <property type="entry name" value="F-box_dom"/>
</dbReference>
<keyword evidence="3" id="KW-1185">Reference proteome</keyword>
<dbReference type="SUPFAM" id="SSF81383">
    <property type="entry name" value="F-box domain"/>
    <property type="match status" value="1"/>
</dbReference>
<proteinExistence type="predicted"/>
<evidence type="ECO:0000259" key="1">
    <source>
        <dbReference type="Pfam" id="PF12937"/>
    </source>
</evidence>
<feature type="domain" description="F-box" evidence="1">
    <location>
        <begin position="2"/>
        <end position="42"/>
    </location>
</feature>
<dbReference type="EMBL" id="KE123956">
    <property type="protein sequence ID" value="EPB88130.1"/>
    <property type="molecule type" value="Genomic_DNA"/>
</dbReference>